<gene>
    <name evidence="3" type="ORF">JK358_37685</name>
</gene>
<reference evidence="3 4" key="1">
    <citation type="submission" date="2021-01" db="EMBL/GenBank/DDBJ databases">
        <title>WGS of actinomycetes isolated from Thailand.</title>
        <authorList>
            <person name="Thawai C."/>
        </authorList>
    </citation>
    <scope>NUCLEOTIDE SEQUENCE [LARGE SCALE GENOMIC DNA]</scope>
    <source>
        <strain evidence="3 4">LPG 2</strain>
    </source>
</reference>
<feature type="region of interest" description="Disordered" evidence="1">
    <location>
        <begin position="140"/>
        <end position="176"/>
    </location>
</feature>
<evidence type="ECO:0000313" key="3">
    <source>
        <dbReference type="EMBL" id="MBL1080142.1"/>
    </source>
</evidence>
<sequence length="176" mass="16505">MKTTSVTRKLFGAAVAVAFTAFAGSVLTAGPAAAGVDGVSVLGRTPGTECGIAAGCSITTGLSGTGKLELVEFLVNGAVIGTAYPTVTNGLVSASHEWWPTAEGTYTVGVRQGVSMVSVVHNVGRADYCSLVPSGSAGSGSAGSGSAGSGSASGSFGSGSAGSGSAGSGSASGSGC</sequence>
<name>A0ABS1MHK1_9NOCA</name>
<feature type="compositionally biased region" description="Gly residues" evidence="1">
    <location>
        <begin position="156"/>
        <end position="176"/>
    </location>
</feature>
<dbReference type="Proteomes" id="UP000602198">
    <property type="component" value="Unassembled WGS sequence"/>
</dbReference>
<evidence type="ECO:0000256" key="2">
    <source>
        <dbReference type="SAM" id="SignalP"/>
    </source>
</evidence>
<comment type="caution">
    <text evidence="3">The sequence shown here is derived from an EMBL/GenBank/DDBJ whole genome shotgun (WGS) entry which is preliminary data.</text>
</comment>
<protein>
    <recommendedName>
        <fullName evidence="5">Secreted protein</fullName>
    </recommendedName>
</protein>
<keyword evidence="4" id="KW-1185">Reference proteome</keyword>
<evidence type="ECO:0008006" key="5">
    <source>
        <dbReference type="Google" id="ProtNLM"/>
    </source>
</evidence>
<feature type="signal peptide" evidence="2">
    <location>
        <begin position="1"/>
        <end position="23"/>
    </location>
</feature>
<accession>A0ABS1MHK1</accession>
<feature type="chain" id="PRO_5045598355" description="Secreted protein" evidence="2">
    <location>
        <begin position="24"/>
        <end position="176"/>
    </location>
</feature>
<organism evidence="3 4">
    <name type="scientific">Nocardia acididurans</name>
    <dbReference type="NCBI Taxonomy" id="2802282"/>
    <lineage>
        <taxon>Bacteria</taxon>
        <taxon>Bacillati</taxon>
        <taxon>Actinomycetota</taxon>
        <taxon>Actinomycetes</taxon>
        <taxon>Mycobacteriales</taxon>
        <taxon>Nocardiaceae</taxon>
        <taxon>Nocardia</taxon>
    </lineage>
</organism>
<evidence type="ECO:0000313" key="4">
    <source>
        <dbReference type="Proteomes" id="UP000602198"/>
    </source>
</evidence>
<keyword evidence="2" id="KW-0732">Signal</keyword>
<proteinExistence type="predicted"/>
<dbReference type="RefSeq" id="WP_201958358.1">
    <property type="nucleotide sequence ID" value="NZ_JAERRJ010000025.1"/>
</dbReference>
<dbReference type="EMBL" id="JAERRJ010000025">
    <property type="protein sequence ID" value="MBL1080142.1"/>
    <property type="molecule type" value="Genomic_DNA"/>
</dbReference>
<evidence type="ECO:0000256" key="1">
    <source>
        <dbReference type="SAM" id="MobiDB-lite"/>
    </source>
</evidence>